<reference evidence="1" key="1">
    <citation type="submission" date="2022-08" db="EMBL/GenBank/DDBJ databases">
        <authorList>
            <person name="Kallberg Y."/>
            <person name="Tangrot J."/>
            <person name="Rosling A."/>
        </authorList>
    </citation>
    <scope>NUCLEOTIDE SEQUENCE</scope>
    <source>
        <strain evidence="1">Wild A</strain>
    </source>
</reference>
<dbReference type="GO" id="GO:0031146">
    <property type="term" value="P:SCF-dependent proteasomal ubiquitin-dependent protein catabolic process"/>
    <property type="evidence" value="ECO:0007669"/>
    <property type="project" value="TreeGrafter"/>
</dbReference>
<dbReference type="OrthoDB" id="550575at2759"/>
<evidence type="ECO:0000313" key="2">
    <source>
        <dbReference type="Proteomes" id="UP001153678"/>
    </source>
</evidence>
<comment type="caution">
    <text evidence="1">The sequence shown here is derived from an EMBL/GenBank/DDBJ whole genome shotgun (WGS) entry which is preliminary data.</text>
</comment>
<organism evidence="1 2">
    <name type="scientific">Funneliformis geosporum</name>
    <dbReference type="NCBI Taxonomy" id="1117311"/>
    <lineage>
        <taxon>Eukaryota</taxon>
        <taxon>Fungi</taxon>
        <taxon>Fungi incertae sedis</taxon>
        <taxon>Mucoromycota</taxon>
        <taxon>Glomeromycotina</taxon>
        <taxon>Glomeromycetes</taxon>
        <taxon>Glomerales</taxon>
        <taxon>Glomeraceae</taxon>
        <taxon>Funneliformis</taxon>
    </lineage>
</organism>
<protein>
    <submittedName>
        <fullName evidence="1">19574_t:CDS:1</fullName>
    </submittedName>
</protein>
<gene>
    <name evidence="1" type="ORF">FWILDA_LOCUS11447</name>
</gene>
<proteinExistence type="predicted"/>
<dbReference type="Gene3D" id="3.80.10.10">
    <property type="entry name" value="Ribonuclease Inhibitor"/>
    <property type="match status" value="1"/>
</dbReference>
<dbReference type="PANTHER" id="PTHR13318">
    <property type="entry name" value="PARTNER OF PAIRED, ISOFORM B-RELATED"/>
    <property type="match status" value="1"/>
</dbReference>
<accession>A0A9W4SXG3</accession>
<dbReference type="SUPFAM" id="SSF52047">
    <property type="entry name" value="RNI-like"/>
    <property type="match status" value="1"/>
</dbReference>
<dbReference type="EMBL" id="CAMKVN010003249">
    <property type="protein sequence ID" value="CAI2184173.1"/>
    <property type="molecule type" value="Genomic_DNA"/>
</dbReference>
<dbReference type="InterPro" id="IPR032675">
    <property type="entry name" value="LRR_dom_sf"/>
</dbReference>
<evidence type="ECO:0000313" key="1">
    <source>
        <dbReference type="EMBL" id="CAI2184173.1"/>
    </source>
</evidence>
<keyword evidence="2" id="KW-1185">Reference proteome</keyword>
<dbReference type="Proteomes" id="UP001153678">
    <property type="component" value="Unassembled WGS sequence"/>
</dbReference>
<dbReference type="GO" id="GO:0019005">
    <property type="term" value="C:SCF ubiquitin ligase complex"/>
    <property type="evidence" value="ECO:0007669"/>
    <property type="project" value="TreeGrafter"/>
</dbReference>
<name>A0A9W4SXG3_9GLOM</name>
<dbReference type="AlphaFoldDB" id="A0A9W4SXG3"/>
<sequence>MNLIKETNSILISHQAFSISLILENIFSHVTLRKDILPFCLVNRWWNKLATERLWYKFQGLKNDQKTGAFSKFLKILQRSNLYYNDPITNADKRSIHQYGRYVKVLDLEKLKIDHYKLLETLDCCPRIEQFSLGNIKLNKVQLYDISKRLPELRLFKFNDIEINDGKALGAIAMYCLMLEELNLKKDIACDPNVLLDITKYCKRLTKLELVEKYYEDEILLPCLSNCPNLTFLNIHRCISISESFLLSIFKSCPKLTNVIVENVSDITTEFAIETFKHFRNFKVLSIQYVERYLESKIKANESSINVNLYNAELGRIIDYFKKDDDDEMKPRHVLKELALVDVPLNKLNLEIICKGLDQLTRLELSGVQGLSKYVSFSLNLIIFSSVPEPLLKEESNQLFKNCSQLENIQWQLQRFSRND</sequence>